<dbReference type="InterPro" id="IPR011429">
    <property type="entry name" value="Cyt_c_Planctomycete-type"/>
</dbReference>
<sequence>MGATPLVGLPQRSFLRKLPLTRQERGIAMAIGRERRLIRAGRAARRGRLATGALAWALAVAAAFAAPVAAQSPLWPEVSALLSERCVACHSGEFAPLGLSLDSHEGVMAGSENGPVVRPDDVAASPILRRLRGEAQPRMPLDGPPFLEPEQIALIEGWITAGAPRDGAAEPAPEPPEDDGIVTFADVDAILRQRCIVCHSDNGRMAAPPEGLRLTTLALVLRGGDRVVVIPGNPDASELWRRVVGHATPRMPFDGPPWLTEPQIETIGQWIAEGAIDDAGRPAPIPVGAELRLRGSVTGPSEIDGAGFVVTGATRVEDRLSVGMEAEMRGVVDAAGGVVATRLRAR</sequence>
<dbReference type="PANTHER" id="PTHR35889:SF3">
    <property type="entry name" value="F-BOX DOMAIN-CONTAINING PROTEIN"/>
    <property type="match status" value="1"/>
</dbReference>
<dbReference type="Proteomes" id="UP000201613">
    <property type="component" value="Unassembled WGS sequence"/>
</dbReference>
<dbReference type="Pfam" id="PF07635">
    <property type="entry name" value="PSCyt1"/>
    <property type="match status" value="2"/>
</dbReference>
<accession>A0A238LFZ8</accession>
<evidence type="ECO:0000313" key="2">
    <source>
        <dbReference type="EMBL" id="SMY08502.1"/>
    </source>
</evidence>
<dbReference type="PANTHER" id="PTHR35889">
    <property type="entry name" value="CYCLOINULO-OLIGOSACCHARIDE FRUCTANOTRANSFERASE-RELATED"/>
    <property type="match status" value="1"/>
</dbReference>
<keyword evidence="3" id="KW-1185">Reference proteome</keyword>
<reference evidence="2 3" key="1">
    <citation type="submission" date="2017-05" db="EMBL/GenBank/DDBJ databases">
        <authorList>
            <person name="Song R."/>
            <person name="Chenine A.L."/>
            <person name="Ruprecht R.M."/>
        </authorList>
    </citation>
    <scope>NUCLEOTIDE SEQUENCE [LARGE SCALE GENOMIC DNA]</scope>
    <source>
        <strain evidence="2 3">CECT 8899</strain>
    </source>
</reference>
<dbReference type="EMBL" id="FXZK01000005">
    <property type="protein sequence ID" value="SMY08502.1"/>
    <property type="molecule type" value="Genomic_DNA"/>
</dbReference>
<feature type="domain" description="Cytochrome C Planctomycete-type" evidence="1">
    <location>
        <begin position="86"/>
        <end position="140"/>
    </location>
</feature>
<feature type="domain" description="Cytochrome C Planctomycete-type" evidence="1">
    <location>
        <begin position="195"/>
        <end position="252"/>
    </location>
</feature>
<dbReference type="GO" id="GO:0020037">
    <property type="term" value="F:heme binding"/>
    <property type="evidence" value="ECO:0007669"/>
    <property type="project" value="InterPro"/>
</dbReference>
<evidence type="ECO:0000313" key="3">
    <source>
        <dbReference type="Proteomes" id="UP000201613"/>
    </source>
</evidence>
<dbReference type="SUPFAM" id="SSF46626">
    <property type="entry name" value="Cytochrome c"/>
    <property type="match status" value="1"/>
</dbReference>
<dbReference type="InterPro" id="IPR036909">
    <property type="entry name" value="Cyt_c-like_dom_sf"/>
</dbReference>
<dbReference type="GO" id="GO:0009055">
    <property type="term" value="F:electron transfer activity"/>
    <property type="evidence" value="ECO:0007669"/>
    <property type="project" value="InterPro"/>
</dbReference>
<name>A0A238LFZ8_9RHOB</name>
<gene>
    <name evidence="2" type="ORF">LOM8899_02655</name>
</gene>
<organism evidence="2 3">
    <name type="scientific">Flavimaricola marinus</name>
    <dbReference type="NCBI Taxonomy" id="1819565"/>
    <lineage>
        <taxon>Bacteria</taxon>
        <taxon>Pseudomonadati</taxon>
        <taxon>Pseudomonadota</taxon>
        <taxon>Alphaproteobacteria</taxon>
        <taxon>Rhodobacterales</taxon>
        <taxon>Paracoccaceae</taxon>
        <taxon>Flavimaricola</taxon>
    </lineage>
</organism>
<dbReference type="AlphaFoldDB" id="A0A238LFZ8"/>
<evidence type="ECO:0000259" key="1">
    <source>
        <dbReference type="Pfam" id="PF07635"/>
    </source>
</evidence>
<protein>
    <submittedName>
        <fullName evidence="2">Planctomycete cytochrome C</fullName>
    </submittedName>
</protein>
<proteinExistence type="predicted"/>